<protein>
    <recommendedName>
        <fullName evidence="3">Phage head-tail adapter protein</fullName>
    </recommendedName>
</protein>
<dbReference type="Proteomes" id="UP000566995">
    <property type="component" value="Unassembled WGS sequence"/>
</dbReference>
<accession>A0A7W7KIY9</accession>
<dbReference type="RefSeq" id="WP_184588630.1">
    <property type="nucleotide sequence ID" value="NZ_JACHLI010000006.1"/>
</dbReference>
<dbReference type="InterPro" id="IPR004174">
    <property type="entry name" value="GpW"/>
</dbReference>
<dbReference type="SUPFAM" id="SSF64210">
    <property type="entry name" value="Head-to-tail joining protein W, gpW"/>
    <property type="match status" value="1"/>
</dbReference>
<reference evidence="1 2" key="1">
    <citation type="submission" date="2020-08" db="EMBL/GenBank/DDBJ databases">
        <title>Functional genomics of gut bacteria from endangered species of beetles.</title>
        <authorList>
            <person name="Carlos-Shanley C."/>
        </authorList>
    </citation>
    <scope>NUCLEOTIDE SEQUENCE [LARGE SCALE GENOMIC DNA]</scope>
    <source>
        <strain evidence="1 2">S00179</strain>
    </source>
</reference>
<evidence type="ECO:0008006" key="3">
    <source>
        <dbReference type="Google" id="ProtNLM"/>
    </source>
</evidence>
<gene>
    <name evidence="1" type="ORF">HNP46_002188</name>
</gene>
<dbReference type="EMBL" id="JACHLI010000006">
    <property type="protein sequence ID" value="MBB4863341.1"/>
    <property type="molecule type" value="Genomic_DNA"/>
</dbReference>
<evidence type="ECO:0000313" key="1">
    <source>
        <dbReference type="EMBL" id="MBB4863341.1"/>
    </source>
</evidence>
<dbReference type="Pfam" id="PF02831">
    <property type="entry name" value="gpW"/>
    <property type="match status" value="1"/>
</dbReference>
<proteinExistence type="predicted"/>
<sequence>MIRSNYNPATSLLAGIPREQLLISLANAQKAYLELSSGTKVESASYTQGDGTRSVTYTRADLAQLANVIQQLQMQLGIVPRARKPVRFWFK</sequence>
<name>A0A7W7KIY9_PSENT</name>
<organism evidence="1 2">
    <name type="scientific">Pseudomonas nitroreducens</name>
    <dbReference type="NCBI Taxonomy" id="46680"/>
    <lineage>
        <taxon>Bacteria</taxon>
        <taxon>Pseudomonadati</taxon>
        <taxon>Pseudomonadota</taxon>
        <taxon>Gammaproteobacteria</taxon>
        <taxon>Pseudomonadales</taxon>
        <taxon>Pseudomonadaceae</taxon>
        <taxon>Pseudomonas</taxon>
    </lineage>
</organism>
<evidence type="ECO:0000313" key="2">
    <source>
        <dbReference type="Proteomes" id="UP000566995"/>
    </source>
</evidence>
<dbReference type="InterPro" id="IPR036626">
    <property type="entry name" value="GpW_sf"/>
</dbReference>
<comment type="caution">
    <text evidence="1">The sequence shown here is derived from an EMBL/GenBank/DDBJ whole genome shotgun (WGS) entry which is preliminary data.</text>
</comment>
<dbReference type="AlphaFoldDB" id="A0A7W7KIY9"/>
<dbReference type="Gene3D" id="3.30.1580.10">
    <property type="entry name" value="Head-to-tail joining protein W"/>
    <property type="match status" value="1"/>
</dbReference>
<dbReference type="GO" id="GO:0019058">
    <property type="term" value="P:viral life cycle"/>
    <property type="evidence" value="ECO:0007669"/>
    <property type="project" value="InterPro"/>
</dbReference>